<evidence type="ECO:0000313" key="10">
    <source>
        <dbReference type="Proteomes" id="UP001156664"/>
    </source>
</evidence>
<comment type="similarity">
    <text evidence="7">Belongs to the RecR family.</text>
</comment>
<dbReference type="Proteomes" id="UP001156664">
    <property type="component" value="Unassembled WGS sequence"/>
</dbReference>
<evidence type="ECO:0000259" key="8">
    <source>
        <dbReference type="PROSITE" id="PS50880"/>
    </source>
</evidence>
<dbReference type="PANTHER" id="PTHR30446:SF0">
    <property type="entry name" value="RECOMBINATION PROTEIN RECR"/>
    <property type="match status" value="1"/>
</dbReference>
<dbReference type="PANTHER" id="PTHR30446">
    <property type="entry name" value="RECOMBINATION PROTEIN RECR"/>
    <property type="match status" value="1"/>
</dbReference>
<keyword evidence="3 7" id="KW-0863">Zinc-finger</keyword>
<keyword evidence="10" id="KW-1185">Reference proteome</keyword>
<dbReference type="HAMAP" id="MF_00017">
    <property type="entry name" value="RecR"/>
    <property type="match status" value="1"/>
</dbReference>
<comment type="function">
    <text evidence="7">May play a role in DNA repair. It seems to be involved in an RecBC-independent recombinational process of DNA repair. It may act with RecF and RecO.</text>
</comment>
<keyword evidence="6 7" id="KW-0234">DNA repair</keyword>
<dbReference type="InterPro" id="IPR023627">
    <property type="entry name" value="Rcmb_RecR"/>
</dbReference>
<dbReference type="Pfam" id="PF02132">
    <property type="entry name" value="RecR_ZnF"/>
    <property type="match status" value="1"/>
</dbReference>
<keyword evidence="5 7" id="KW-0233">DNA recombination</keyword>
<keyword evidence="2 7" id="KW-0227">DNA damage</keyword>
<feature type="domain" description="Toprim" evidence="8">
    <location>
        <begin position="91"/>
        <end position="186"/>
    </location>
</feature>
<dbReference type="EMBL" id="BSOJ01000019">
    <property type="protein sequence ID" value="GLR26888.1"/>
    <property type="molecule type" value="Genomic_DNA"/>
</dbReference>
<dbReference type="PROSITE" id="PS01300">
    <property type="entry name" value="RECR"/>
    <property type="match status" value="1"/>
</dbReference>
<dbReference type="RefSeq" id="WP_284281575.1">
    <property type="nucleotide sequence ID" value="NZ_BSOJ01000019.1"/>
</dbReference>
<feature type="zinc finger region" description="C4-type" evidence="7">
    <location>
        <begin position="68"/>
        <end position="83"/>
    </location>
</feature>
<dbReference type="Pfam" id="PF21176">
    <property type="entry name" value="RecR_HhH"/>
    <property type="match status" value="1"/>
</dbReference>
<dbReference type="PROSITE" id="PS50880">
    <property type="entry name" value="TOPRIM"/>
    <property type="match status" value="1"/>
</dbReference>
<evidence type="ECO:0000256" key="6">
    <source>
        <dbReference type="ARBA" id="ARBA00023204"/>
    </source>
</evidence>
<dbReference type="Gene3D" id="1.10.8.420">
    <property type="entry name" value="RecR Domain 1"/>
    <property type="match status" value="1"/>
</dbReference>
<dbReference type="Pfam" id="PF21175">
    <property type="entry name" value="RecR_C"/>
    <property type="match status" value="1"/>
</dbReference>
<evidence type="ECO:0000256" key="5">
    <source>
        <dbReference type="ARBA" id="ARBA00023172"/>
    </source>
</evidence>
<reference evidence="10" key="1">
    <citation type="journal article" date="2019" name="Int. J. Syst. Evol. Microbiol.">
        <title>The Global Catalogue of Microorganisms (GCM) 10K type strain sequencing project: providing services to taxonomists for standard genome sequencing and annotation.</title>
        <authorList>
            <consortium name="The Broad Institute Genomics Platform"/>
            <consortium name="The Broad Institute Genome Sequencing Center for Infectious Disease"/>
            <person name="Wu L."/>
            <person name="Ma J."/>
        </authorList>
    </citation>
    <scope>NUCLEOTIDE SEQUENCE [LARGE SCALE GENOMIC DNA]</scope>
    <source>
        <strain evidence="10">NBRC 105857</strain>
    </source>
</reference>
<protein>
    <recommendedName>
        <fullName evidence="7">Recombination protein RecR</fullName>
    </recommendedName>
</protein>
<dbReference type="NCBIfam" id="TIGR00615">
    <property type="entry name" value="recR"/>
    <property type="match status" value="1"/>
</dbReference>
<dbReference type="CDD" id="cd01025">
    <property type="entry name" value="TOPRIM_recR"/>
    <property type="match status" value="1"/>
</dbReference>
<dbReference type="InterPro" id="IPR015967">
    <property type="entry name" value="Rcmb_RecR_Znf"/>
</dbReference>
<evidence type="ECO:0000256" key="7">
    <source>
        <dbReference type="HAMAP-Rule" id="MF_00017"/>
    </source>
</evidence>
<evidence type="ECO:0000256" key="2">
    <source>
        <dbReference type="ARBA" id="ARBA00022763"/>
    </source>
</evidence>
<gene>
    <name evidence="7 9" type="primary">recR</name>
    <name evidence="9" type="ORF">GCM10007875_19780</name>
</gene>
<evidence type="ECO:0000256" key="4">
    <source>
        <dbReference type="ARBA" id="ARBA00022833"/>
    </source>
</evidence>
<dbReference type="Pfam" id="PF13662">
    <property type="entry name" value="Toprim_4"/>
    <property type="match status" value="1"/>
</dbReference>
<sequence>MALPKDDALSAFDGLDPLVDLVAAFKRLPGVGPKSAQRLAFHLLQHDRQSASELGQALLRAVNEIRHCRLCNNFCHQDTCSICAQPRRNTSLVCVVETPADLAAIEQTQTYTGLYYVLMGKASPLDGVHPESLDWPRLSQRLDEPEVQEVILATNFTNEGEATAVFLTDRIRRLNLKVSRLARGVPLGAELEYTDPITVARALMDRRLLRGTDES</sequence>
<evidence type="ECO:0000256" key="1">
    <source>
        <dbReference type="ARBA" id="ARBA00022723"/>
    </source>
</evidence>
<dbReference type="SMART" id="SM00493">
    <property type="entry name" value="TOPRIM"/>
    <property type="match status" value="1"/>
</dbReference>
<keyword evidence="1 7" id="KW-0479">Metal-binding</keyword>
<comment type="caution">
    <text evidence="9">The sequence shown here is derived from an EMBL/GenBank/DDBJ whole genome shotgun (WGS) entry which is preliminary data.</text>
</comment>
<dbReference type="InterPro" id="IPR034137">
    <property type="entry name" value="TOPRIM_RecR"/>
</dbReference>
<evidence type="ECO:0000256" key="3">
    <source>
        <dbReference type="ARBA" id="ARBA00022771"/>
    </source>
</evidence>
<evidence type="ECO:0000313" key="9">
    <source>
        <dbReference type="EMBL" id="GLR26888.1"/>
    </source>
</evidence>
<dbReference type="Gene3D" id="3.40.1360.10">
    <property type="match status" value="1"/>
</dbReference>
<dbReference type="InterPro" id="IPR006171">
    <property type="entry name" value="TOPRIM_dom"/>
</dbReference>
<dbReference type="SUPFAM" id="SSF111304">
    <property type="entry name" value="Recombination protein RecR"/>
    <property type="match status" value="1"/>
</dbReference>
<name>A0ABQ5YQU5_9BURK</name>
<organism evidence="9 10">
    <name type="scientific">Limnobacter litoralis</name>
    <dbReference type="NCBI Taxonomy" id="481366"/>
    <lineage>
        <taxon>Bacteria</taxon>
        <taxon>Pseudomonadati</taxon>
        <taxon>Pseudomonadota</taxon>
        <taxon>Betaproteobacteria</taxon>
        <taxon>Burkholderiales</taxon>
        <taxon>Burkholderiaceae</taxon>
        <taxon>Limnobacter</taxon>
    </lineage>
</organism>
<dbReference type="InterPro" id="IPR000093">
    <property type="entry name" value="DNA_Rcmb_RecR"/>
</dbReference>
<proteinExistence type="inferred from homology"/>
<accession>A0ABQ5YQU5</accession>
<keyword evidence="4 7" id="KW-0862">Zinc</keyword>